<protein>
    <submittedName>
        <fullName evidence="9">SusC/RagA family TonB-linked outer membrane protein</fullName>
    </submittedName>
</protein>
<keyword evidence="2 7" id="KW-0813">Transport</keyword>
<dbReference type="InterPro" id="IPR012910">
    <property type="entry name" value="Plug_dom"/>
</dbReference>
<evidence type="ECO:0000256" key="2">
    <source>
        <dbReference type="ARBA" id="ARBA00022448"/>
    </source>
</evidence>
<evidence type="ECO:0000256" key="1">
    <source>
        <dbReference type="ARBA" id="ARBA00004571"/>
    </source>
</evidence>
<keyword evidence="5 7" id="KW-0472">Membrane</keyword>
<dbReference type="InterPro" id="IPR008969">
    <property type="entry name" value="CarboxyPept-like_regulatory"/>
</dbReference>
<sequence length="1063" mass="115063">MQLNLRKSFTLFWVMVFYVLITSAQERVVSGKVTDAGDESGLPGVNVLLKGTTTGAVTDIDGNYSISVSPEGGVLIFSSIGFVSQEINIGSQSIININLAPNLTELSEVVVTALGIERNSKSLGYHVQEVNADAIENKATPDVVRALNGKIAGVQITGSNGAPGSSTKIIIRGNSTTRNNEPLFVVDGVPYDNSLDQNDNTLVQGATISNRIVDLDPNNVESITVLKGGAAAALYGSRAANGAIIVTTKTGGSQAGTTKGLEISLNSSYTVQEVSKLPDYQNTYGQGADGIFNNGFFGTWGPAFDSEVNEVTDHFGNRVPFQAYPNNVEDFYETGALVENSLLVRTGNEDYNFSVSYARTDNEGIFPGSDYNKNVFSAGGGVKLNNGFTASGNLTYTNSDQVGIQSGGGGVSDGSVHRVLWYVPRSYDLSGYPYIDPVTLRSSYYRTSVLNPRWVSEENPFFSDLSRVNGFLKLSYEVTSWLTASYQIGFNTYSDRRKTIYAAGNPIDPLGRIIADDITFTEYESNFLLTFAKELNQDINLRAIVGHNVNSRSGEHQQILGSGIIVPRIYQLDNTQNLLKGGFPLGGDEFQRRLWGVFADVQLSYQNKAYLNVTGRNDWSSTLPDGNNSFFYPSVSGSVHLSEFFEMPSQYVSFLKVRAAWARVGNDATPFTTQTTFEANDDIGTGALDGLNWPINGVSSITVGNTQGSLDLQPEFTNEIEVGLDVGLWNDRINLSATWYKRNTTDLITNVTLPATSGFLGQIINAGEVENRGWELTLDATPVSLGNGFSWNVLANFTRNRNEVISLAQDQEQIDLLGSRFFSRGQVLRVGEPFGLIEGVAWLRDDEGNLLINQADGLPIADPNVSILGDPNPDFLLGVTNTLSFKGVTLGFLIDARVGGEMYFGTIRSMRARGVLEETGVDRNQSYLVPGVLANAQLQPLVDESGQKVQNNIYVDANSYFFDGPVGTSANVDETGIFDVTTIRLREVSLGYSLPKSIFQNTPIGSARVSLIGRNLWFTTPNLPDGAGTDPEASGLAAANQTALIANYIPTTKSYGININVTF</sequence>
<dbReference type="Proteomes" id="UP001172083">
    <property type="component" value="Unassembled WGS sequence"/>
</dbReference>
<organism evidence="9 10">
    <name type="scientific">Agaribacillus aureus</name>
    <dbReference type="NCBI Taxonomy" id="3051825"/>
    <lineage>
        <taxon>Bacteria</taxon>
        <taxon>Pseudomonadati</taxon>
        <taxon>Bacteroidota</taxon>
        <taxon>Cytophagia</taxon>
        <taxon>Cytophagales</taxon>
        <taxon>Splendidivirgaceae</taxon>
        <taxon>Agaribacillus</taxon>
    </lineage>
</organism>
<keyword evidence="6 7" id="KW-0998">Cell outer membrane</keyword>
<dbReference type="EMBL" id="JAUJEB010000001">
    <property type="protein sequence ID" value="MDN5212392.1"/>
    <property type="molecule type" value="Genomic_DNA"/>
</dbReference>
<reference evidence="9" key="1">
    <citation type="submission" date="2023-06" db="EMBL/GenBank/DDBJ databases">
        <title>Genomic of Agaribacillus aureum.</title>
        <authorList>
            <person name="Wang G."/>
        </authorList>
    </citation>
    <scope>NUCLEOTIDE SEQUENCE</scope>
    <source>
        <strain evidence="9">BMA12</strain>
    </source>
</reference>
<evidence type="ECO:0000256" key="3">
    <source>
        <dbReference type="ARBA" id="ARBA00022452"/>
    </source>
</evidence>
<dbReference type="InterPro" id="IPR023996">
    <property type="entry name" value="TonB-dep_OMP_SusC/RagA"/>
</dbReference>
<proteinExistence type="inferred from homology"/>
<dbReference type="Pfam" id="PF13715">
    <property type="entry name" value="CarbopepD_reg_2"/>
    <property type="match status" value="1"/>
</dbReference>
<comment type="subcellular location">
    <subcellularLocation>
        <location evidence="1 7">Cell outer membrane</location>
        <topology evidence="1 7">Multi-pass membrane protein</topology>
    </subcellularLocation>
</comment>
<dbReference type="SUPFAM" id="SSF56935">
    <property type="entry name" value="Porins"/>
    <property type="match status" value="1"/>
</dbReference>
<comment type="caution">
    <text evidence="9">The sequence shown here is derived from an EMBL/GenBank/DDBJ whole genome shotgun (WGS) entry which is preliminary data.</text>
</comment>
<dbReference type="InterPro" id="IPR023997">
    <property type="entry name" value="TonB-dep_OMP_SusC/RagA_CS"/>
</dbReference>
<evidence type="ECO:0000256" key="6">
    <source>
        <dbReference type="ARBA" id="ARBA00023237"/>
    </source>
</evidence>
<accession>A0ABT8L3Q9</accession>
<dbReference type="NCBIfam" id="TIGR04056">
    <property type="entry name" value="OMP_RagA_SusC"/>
    <property type="match status" value="1"/>
</dbReference>
<evidence type="ECO:0000256" key="5">
    <source>
        <dbReference type="ARBA" id="ARBA00023136"/>
    </source>
</evidence>
<dbReference type="Pfam" id="PF07715">
    <property type="entry name" value="Plug"/>
    <property type="match status" value="1"/>
</dbReference>
<keyword evidence="4 7" id="KW-0812">Transmembrane</keyword>
<name>A0ABT8L3Q9_9BACT</name>
<dbReference type="PROSITE" id="PS52016">
    <property type="entry name" value="TONB_DEPENDENT_REC_3"/>
    <property type="match status" value="1"/>
</dbReference>
<keyword evidence="3 7" id="KW-1134">Transmembrane beta strand</keyword>
<dbReference type="SUPFAM" id="SSF49464">
    <property type="entry name" value="Carboxypeptidase regulatory domain-like"/>
    <property type="match status" value="1"/>
</dbReference>
<evidence type="ECO:0000259" key="8">
    <source>
        <dbReference type="Pfam" id="PF07715"/>
    </source>
</evidence>
<comment type="similarity">
    <text evidence="7">Belongs to the TonB-dependent receptor family.</text>
</comment>
<dbReference type="InterPro" id="IPR037066">
    <property type="entry name" value="Plug_dom_sf"/>
</dbReference>
<dbReference type="RefSeq" id="WP_346757709.1">
    <property type="nucleotide sequence ID" value="NZ_JAUJEB010000001.1"/>
</dbReference>
<feature type="domain" description="TonB-dependent receptor plug" evidence="8">
    <location>
        <begin position="123"/>
        <end position="243"/>
    </location>
</feature>
<dbReference type="InterPro" id="IPR036942">
    <property type="entry name" value="Beta-barrel_TonB_sf"/>
</dbReference>
<dbReference type="Gene3D" id="2.60.40.1120">
    <property type="entry name" value="Carboxypeptidase-like, regulatory domain"/>
    <property type="match status" value="1"/>
</dbReference>
<evidence type="ECO:0000313" key="9">
    <source>
        <dbReference type="EMBL" id="MDN5212392.1"/>
    </source>
</evidence>
<evidence type="ECO:0000256" key="4">
    <source>
        <dbReference type="ARBA" id="ARBA00022692"/>
    </source>
</evidence>
<evidence type="ECO:0000313" key="10">
    <source>
        <dbReference type="Proteomes" id="UP001172083"/>
    </source>
</evidence>
<dbReference type="NCBIfam" id="TIGR04057">
    <property type="entry name" value="SusC_RagA_signa"/>
    <property type="match status" value="1"/>
</dbReference>
<dbReference type="Gene3D" id="2.170.130.10">
    <property type="entry name" value="TonB-dependent receptor, plug domain"/>
    <property type="match status" value="1"/>
</dbReference>
<keyword evidence="10" id="KW-1185">Reference proteome</keyword>
<dbReference type="Gene3D" id="2.40.170.20">
    <property type="entry name" value="TonB-dependent receptor, beta-barrel domain"/>
    <property type="match status" value="1"/>
</dbReference>
<dbReference type="InterPro" id="IPR039426">
    <property type="entry name" value="TonB-dep_rcpt-like"/>
</dbReference>
<evidence type="ECO:0000256" key="7">
    <source>
        <dbReference type="PROSITE-ProRule" id="PRU01360"/>
    </source>
</evidence>
<gene>
    <name evidence="9" type="ORF">QQ020_10060</name>
</gene>